<name>A0ABS4W6R1_9PSEU</name>
<proteinExistence type="predicted"/>
<organism evidence="1 2">
    <name type="scientific">Pseudonocardia parietis</name>
    <dbReference type="NCBI Taxonomy" id="570936"/>
    <lineage>
        <taxon>Bacteria</taxon>
        <taxon>Bacillati</taxon>
        <taxon>Actinomycetota</taxon>
        <taxon>Actinomycetes</taxon>
        <taxon>Pseudonocardiales</taxon>
        <taxon>Pseudonocardiaceae</taxon>
        <taxon>Pseudonocardia</taxon>
    </lineage>
</organism>
<gene>
    <name evidence="1" type="ORF">JOF36_007633</name>
</gene>
<dbReference type="RefSeq" id="WP_210036940.1">
    <property type="nucleotide sequence ID" value="NZ_JAGINU010000004.1"/>
</dbReference>
<dbReference type="Proteomes" id="UP001519295">
    <property type="component" value="Unassembled WGS sequence"/>
</dbReference>
<dbReference type="Gene3D" id="3.40.50.2000">
    <property type="entry name" value="Glycogen Phosphorylase B"/>
    <property type="match status" value="1"/>
</dbReference>
<dbReference type="EMBL" id="JAGINU010000004">
    <property type="protein sequence ID" value="MBP2371860.1"/>
    <property type="molecule type" value="Genomic_DNA"/>
</dbReference>
<evidence type="ECO:0000313" key="1">
    <source>
        <dbReference type="EMBL" id="MBP2371860.1"/>
    </source>
</evidence>
<sequence>MLWFRHFFAALAATYPVLLQHCGEQRPDAIVYDATNWPARLIARELDIPAVRTVPNLAENQSYSEVDQAPACTASLVGRSSWA</sequence>
<comment type="caution">
    <text evidence="1">The sequence shown here is derived from an EMBL/GenBank/DDBJ whole genome shotgun (WGS) entry which is preliminary data.</text>
</comment>
<keyword evidence="2" id="KW-1185">Reference proteome</keyword>
<evidence type="ECO:0000313" key="2">
    <source>
        <dbReference type="Proteomes" id="UP001519295"/>
    </source>
</evidence>
<accession>A0ABS4W6R1</accession>
<reference evidence="1 2" key="1">
    <citation type="submission" date="2021-03" db="EMBL/GenBank/DDBJ databases">
        <title>Sequencing the genomes of 1000 actinobacteria strains.</title>
        <authorList>
            <person name="Klenk H.-P."/>
        </authorList>
    </citation>
    <scope>NUCLEOTIDE SEQUENCE [LARGE SCALE GENOMIC DNA]</scope>
    <source>
        <strain evidence="1 2">DSM 45256</strain>
    </source>
</reference>
<protein>
    <submittedName>
        <fullName evidence="1">Uncharacterized protein</fullName>
    </submittedName>
</protein>
<dbReference type="SUPFAM" id="SSF53756">
    <property type="entry name" value="UDP-Glycosyltransferase/glycogen phosphorylase"/>
    <property type="match status" value="1"/>
</dbReference>